<evidence type="ECO:0000256" key="8">
    <source>
        <dbReference type="ARBA" id="ARBA00023065"/>
    </source>
</evidence>
<keyword evidence="11 13" id="KW-0407">Ion channel</keyword>
<comment type="function">
    <text evidence="13">Structural component of the gap junctions and the hemichannels.</text>
</comment>
<evidence type="ECO:0000256" key="2">
    <source>
        <dbReference type="ARBA" id="ARBA00004651"/>
    </source>
</evidence>
<dbReference type="InterPro" id="IPR000990">
    <property type="entry name" value="Innexin"/>
</dbReference>
<keyword evidence="3 13" id="KW-0813">Transport</keyword>
<name>A0A8C7WZ65_9TELE</name>
<comment type="subcellular location">
    <subcellularLocation>
        <location evidence="2 13">Cell membrane</location>
        <topology evidence="2 13">Multi-pass membrane protein</topology>
    </subcellularLocation>
    <subcellularLocation>
        <location evidence="1">Endoplasmic reticulum membrane</location>
        <topology evidence="1">Multi-pass membrane protein</topology>
    </subcellularLocation>
</comment>
<accession>A0A8C7WZ65</accession>
<dbReference type="Pfam" id="PF00876">
    <property type="entry name" value="Innexin"/>
    <property type="match status" value="1"/>
</dbReference>
<keyword evidence="6" id="KW-0256">Endoplasmic reticulum</keyword>
<dbReference type="GO" id="GO:0005886">
    <property type="term" value="C:plasma membrane"/>
    <property type="evidence" value="ECO:0007669"/>
    <property type="project" value="UniProtKB-SubCell"/>
</dbReference>
<evidence type="ECO:0000313" key="15">
    <source>
        <dbReference type="Proteomes" id="UP000694383"/>
    </source>
</evidence>
<keyword evidence="10 12" id="KW-0325">Glycoprotein</keyword>
<feature type="transmembrane region" description="Helical" evidence="13">
    <location>
        <begin position="100"/>
        <end position="119"/>
    </location>
</feature>
<keyword evidence="9 13" id="KW-0472">Membrane</keyword>
<evidence type="ECO:0000256" key="7">
    <source>
        <dbReference type="ARBA" id="ARBA00022989"/>
    </source>
</evidence>
<protein>
    <recommendedName>
        <fullName evidence="13">Pannexin</fullName>
    </recommendedName>
</protein>
<dbReference type="GlyCosmos" id="A0A8C7WZ65">
    <property type="glycosylation" value="1 site, No reported glycans"/>
</dbReference>
<evidence type="ECO:0000256" key="3">
    <source>
        <dbReference type="ARBA" id="ARBA00022448"/>
    </source>
</evidence>
<gene>
    <name evidence="13" type="primary">PANX</name>
</gene>
<reference evidence="14" key="2">
    <citation type="submission" date="2025-09" db="UniProtKB">
        <authorList>
            <consortium name="Ensembl"/>
        </authorList>
    </citation>
    <scope>IDENTIFICATION</scope>
</reference>
<reference evidence="14" key="1">
    <citation type="submission" date="2025-08" db="UniProtKB">
        <authorList>
            <consortium name="Ensembl"/>
        </authorList>
    </citation>
    <scope>IDENTIFICATION</scope>
</reference>
<dbReference type="GO" id="GO:0032732">
    <property type="term" value="P:positive regulation of interleukin-1 production"/>
    <property type="evidence" value="ECO:0007669"/>
    <property type="project" value="InterPro"/>
</dbReference>
<evidence type="ECO:0000313" key="14">
    <source>
        <dbReference type="Ensembl" id="ENSOSIP00000005625.1"/>
    </source>
</evidence>
<evidence type="ECO:0000256" key="10">
    <source>
        <dbReference type="ARBA" id="ARBA00023180"/>
    </source>
</evidence>
<keyword evidence="8 13" id="KW-0406">Ion transport</keyword>
<comment type="similarity">
    <text evidence="13">Belongs to the pannexin family.</text>
</comment>
<keyword evidence="15" id="KW-1185">Reference proteome</keyword>
<dbReference type="Ensembl" id="ENSOSIT00000006040.1">
    <property type="protein sequence ID" value="ENSOSIP00000005625.1"/>
    <property type="gene ID" value="ENSOSIG00000003822.1"/>
</dbReference>
<evidence type="ECO:0000256" key="13">
    <source>
        <dbReference type="RuleBase" id="RU010713"/>
    </source>
</evidence>
<feature type="transmembrane region" description="Helical" evidence="13">
    <location>
        <begin position="37"/>
        <end position="55"/>
    </location>
</feature>
<dbReference type="AlphaFoldDB" id="A0A8C7WZ65"/>
<dbReference type="PANTHER" id="PTHR15759">
    <property type="entry name" value="PANNEXIN"/>
    <property type="match status" value="1"/>
</dbReference>
<dbReference type="GO" id="GO:0007267">
    <property type="term" value="P:cell-cell signaling"/>
    <property type="evidence" value="ECO:0007669"/>
    <property type="project" value="TreeGrafter"/>
</dbReference>
<dbReference type="PROSITE" id="PS51013">
    <property type="entry name" value="PANNEXIN"/>
    <property type="match status" value="1"/>
</dbReference>
<evidence type="ECO:0000256" key="12">
    <source>
        <dbReference type="PIRSR" id="PIRSR600990-52"/>
    </source>
</evidence>
<evidence type="ECO:0000256" key="4">
    <source>
        <dbReference type="ARBA" id="ARBA00022475"/>
    </source>
</evidence>
<evidence type="ECO:0000256" key="9">
    <source>
        <dbReference type="ARBA" id="ARBA00023136"/>
    </source>
</evidence>
<dbReference type="PANTHER" id="PTHR15759:SF5">
    <property type="entry name" value="PANNEXIN-1"/>
    <property type="match status" value="1"/>
</dbReference>
<evidence type="ECO:0000256" key="6">
    <source>
        <dbReference type="ARBA" id="ARBA00022824"/>
    </source>
</evidence>
<feature type="transmembrane region" description="Helical" evidence="13">
    <location>
        <begin position="179"/>
        <end position="204"/>
    </location>
</feature>
<dbReference type="Proteomes" id="UP000694383">
    <property type="component" value="Unplaced"/>
</dbReference>
<dbReference type="InterPro" id="IPR039099">
    <property type="entry name" value="Pannexin"/>
</dbReference>
<feature type="glycosylation site" description="N-linked (GlcNAc...) asparagine" evidence="12">
    <location>
        <position position="71"/>
    </location>
</feature>
<organism evidence="14 15">
    <name type="scientific">Oryzias sinensis</name>
    <name type="common">Chinese medaka</name>
    <dbReference type="NCBI Taxonomy" id="183150"/>
    <lineage>
        <taxon>Eukaryota</taxon>
        <taxon>Metazoa</taxon>
        <taxon>Chordata</taxon>
        <taxon>Craniata</taxon>
        <taxon>Vertebrata</taxon>
        <taxon>Euteleostomi</taxon>
        <taxon>Actinopterygii</taxon>
        <taxon>Neopterygii</taxon>
        <taxon>Teleostei</taxon>
        <taxon>Neoteleostei</taxon>
        <taxon>Acanthomorphata</taxon>
        <taxon>Ovalentaria</taxon>
        <taxon>Atherinomorphae</taxon>
        <taxon>Beloniformes</taxon>
        <taxon>Adrianichthyidae</taxon>
        <taxon>Oryziinae</taxon>
        <taxon>Oryzias</taxon>
    </lineage>
</organism>
<dbReference type="GO" id="GO:0006812">
    <property type="term" value="P:monoatomic cation transport"/>
    <property type="evidence" value="ECO:0007669"/>
    <property type="project" value="InterPro"/>
</dbReference>
<dbReference type="GO" id="GO:0034220">
    <property type="term" value="P:monoatomic ion transmembrane transport"/>
    <property type="evidence" value="ECO:0007669"/>
    <property type="project" value="UniProtKB-KW"/>
</dbReference>
<dbReference type="GO" id="GO:0022829">
    <property type="term" value="F:wide pore channel activity"/>
    <property type="evidence" value="ECO:0007669"/>
    <property type="project" value="TreeGrafter"/>
</dbReference>
<dbReference type="GO" id="GO:0005789">
    <property type="term" value="C:endoplasmic reticulum membrane"/>
    <property type="evidence" value="ECO:0007669"/>
    <property type="project" value="UniProtKB-SubCell"/>
</dbReference>
<keyword evidence="5 13" id="KW-0812">Transmembrane</keyword>
<sequence>MAIAHVATEYVFSDFLLKEPNKPQYRSVRTELAMDKMVTCVVVGLPLLFISLAFAQEVSVGTQISCFAPSNFSWRQAAYVDSFCWAAVHSHTVPLWLHKFFPYILLLVAMLMYTPALFWRFFAAPILLSPDWSFAVTRYCQNGVNSAPPSVVSDPTEGCFNYPLVEKFLMTKRFSRRLLFYYLLCRGLTLVTLLCACIYMGYYYSLASVKDDFDCKLRVGLLESDPTVPEKVQCKLIAVGVFSLLSLVNLVVFAALMPVVIFAGLRPLLFREHAKFLETYQSLPTVGVLPPPNGQCDDLSMYLLFLEENLSELKSYKYIKVSGSIRKSPNRGWNGNTFLPPPRHVSCRCWRC</sequence>
<dbReference type="GeneTree" id="ENSGT00940000153972"/>
<keyword evidence="4" id="KW-1003">Cell membrane</keyword>
<proteinExistence type="inferred from homology"/>
<evidence type="ECO:0000256" key="1">
    <source>
        <dbReference type="ARBA" id="ARBA00004477"/>
    </source>
</evidence>
<evidence type="ECO:0000256" key="5">
    <source>
        <dbReference type="ARBA" id="ARBA00022692"/>
    </source>
</evidence>
<keyword evidence="7 13" id="KW-1133">Transmembrane helix</keyword>
<feature type="transmembrane region" description="Helical" evidence="13">
    <location>
        <begin position="236"/>
        <end position="265"/>
    </location>
</feature>
<evidence type="ECO:0000256" key="11">
    <source>
        <dbReference type="ARBA" id="ARBA00023303"/>
    </source>
</evidence>
<dbReference type="GO" id="GO:0005921">
    <property type="term" value="C:gap junction"/>
    <property type="evidence" value="ECO:0007669"/>
    <property type="project" value="UniProtKB-UniRule"/>
</dbReference>